<organism evidence="6 7">
    <name type="scientific">Schistosoma japonicum</name>
    <name type="common">Blood fluke</name>
    <dbReference type="NCBI Taxonomy" id="6182"/>
    <lineage>
        <taxon>Eukaryota</taxon>
        <taxon>Metazoa</taxon>
        <taxon>Spiralia</taxon>
        <taxon>Lophotrochozoa</taxon>
        <taxon>Platyhelminthes</taxon>
        <taxon>Trematoda</taxon>
        <taxon>Digenea</taxon>
        <taxon>Strigeidida</taxon>
        <taxon>Schistosomatoidea</taxon>
        <taxon>Schistosomatidae</taxon>
        <taxon>Schistosoma</taxon>
    </lineage>
</organism>
<comment type="caution">
    <text evidence="6">The sequence shown here is derived from an EMBL/GenBank/DDBJ whole genome shotgun (WGS) entry which is preliminary data.</text>
</comment>
<feature type="coiled-coil region" evidence="3">
    <location>
        <begin position="557"/>
        <end position="609"/>
    </location>
</feature>
<keyword evidence="7" id="KW-1185">Reference proteome</keyword>
<name>A0A4Z2D5G0_SCHJA</name>
<feature type="region of interest" description="Disordered" evidence="4">
    <location>
        <begin position="72"/>
        <end position="100"/>
    </location>
</feature>
<feature type="compositionally biased region" description="Polar residues" evidence="4">
    <location>
        <begin position="263"/>
        <end position="286"/>
    </location>
</feature>
<dbReference type="STRING" id="6182.A0A4Z2D5G0"/>
<dbReference type="Gene3D" id="2.30.30.40">
    <property type="entry name" value="SH3 Domains"/>
    <property type="match status" value="2"/>
</dbReference>
<feature type="domain" description="SH3" evidence="5">
    <location>
        <begin position="156"/>
        <end position="219"/>
    </location>
</feature>
<feature type="region of interest" description="Disordered" evidence="4">
    <location>
        <begin position="694"/>
        <end position="717"/>
    </location>
</feature>
<evidence type="ECO:0000313" key="7">
    <source>
        <dbReference type="Proteomes" id="UP000311919"/>
    </source>
</evidence>
<evidence type="ECO:0000256" key="3">
    <source>
        <dbReference type="SAM" id="Coils"/>
    </source>
</evidence>
<dbReference type="Pfam" id="PF00018">
    <property type="entry name" value="SH3_1"/>
    <property type="match status" value="2"/>
</dbReference>
<dbReference type="SUPFAM" id="SSF50044">
    <property type="entry name" value="SH3-domain"/>
    <property type="match status" value="2"/>
</dbReference>
<keyword evidence="6" id="KW-0808">Transferase</keyword>
<dbReference type="CDD" id="cd11873">
    <property type="entry name" value="SH3_CD2AP-like_1"/>
    <property type="match status" value="1"/>
</dbReference>
<dbReference type="PRINTS" id="PR00452">
    <property type="entry name" value="SH3DOMAIN"/>
</dbReference>
<protein>
    <submittedName>
        <fullName evidence="6">SH3 domain-containing kinase-binding protein isoform 1</fullName>
    </submittedName>
</protein>
<proteinExistence type="predicted"/>
<dbReference type="SMART" id="SM00326">
    <property type="entry name" value="SH3"/>
    <property type="match status" value="2"/>
</dbReference>
<feature type="compositionally biased region" description="Basic and acidic residues" evidence="4">
    <location>
        <begin position="372"/>
        <end position="395"/>
    </location>
</feature>
<dbReference type="InterPro" id="IPR036028">
    <property type="entry name" value="SH3-like_dom_sf"/>
</dbReference>
<dbReference type="InterPro" id="IPR001452">
    <property type="entry name" value="SH3_domain"/>
</dbReference>
<feature type="compositionally biased region" description="Low complexity" evidence="4">
    <location>
        <begin position="79"/>
        <end position="100"/>
    </location>
</feature>
<evidence type="ECO:0000256" key="1">
    <source>
        <dbReference type="ARBA" id="ARBA00022443"/>
    </source>
</evidence>
<keyword evidence="6" id="KW-0418">Kinase</keyword>
<sequence length="717" mass="79706">MEVVVEYDYTAEENDELTIKKGDIIKDVSQFEEGWYIGCLNGRIGVFPDNFVKVKSSVQPKVPPVIVGELSKEADDNDANNISSSDYENNNNISNLSPNSATKQKPVCGIGLGNIFSGQPIQLKQTALKEVVKENELLSERTSGNVKIPDDTPPNYSANHVRTRYDYTPKHSDELELRIDDIIQVLDRNLPDDGWWKGKNLRTNSVGIFPDNFVAPMNGANKELDENKLQYSTNASSLPNKSVSMKTITLQNSNGNAIEAKSPRNTNSTMNNGITPNPVQSTTTFDVNRLTKNKSTSHVSTTKTSVTSSPGVTTYQPNNFSNTLSSGGSLGVSLTRSNSIGNSLNNNQPNFTTSSPGLVQGGKNSAVNSKWRSTDKQDSNELSKVHNGGDGDAKSMDNSNVQRLIGYTNERPRQTGRRLPTKLSNATNPVPDLTHTLNTPIRSTIAASKSNDIHVHDTSVNKKNITCVSENLENNNSASSFDQIGKSNESVYNQHGRTINPILNQSRTANLQVNDGSNGSLEINQSTENSFNSLNQSMLNNRVKSQQNDSHQFDLFQNEIKQQLRDIRRECDSLKEMHLQLRSDWLNGQKCLTERFQTLMNELDEMKKLRANDAIELSRFRTILMQLDANSLINLSNYTNFSNVNYNDKLFTSTNCTESNLTVTNEKNSLNVTDEIHKDQNDNNTLFIDKHQINQSKSSVKPSQRPRPIPTYGTVNN</sequence>
<evidence type="ECO:0000313" key="6">
    <source>
        <dbReference type="EMBL" id="TNN11711.1"/>
    </source>
</evidence>
<dbReference type="InterPro" id="IPR050384">
    <property type="entry name" value="Endophilin_SH3RF"/>
</dbReference>
<feature type="compositionally biased region" description="Low complexity" evidence="4">
    <location>
        <begin position="293"/>
        <end position="322"/>
    </location>
</feature>
<feature type="region of interest" description="Disordered" evidence="4">
    <location>
        <begin position="340"/>
        <end position="397"/>
    </location>
</feature>
<keyword evidence="1 2" id="KW-0728">SH3 domain</keyword>
<dbReference type="PANTHER" id="PTHR14167">
    <property type="entry name" value="SH3 DOMAIN-CONTAINING"/>
    <property type="match status" value="1"/>
</dbReference>
<feature type="domain" description="SH3" evidence="5">
    <location>
        <begin position="1"/>
        <end position="57"/>
    </location>
</feature>
<dbReference type="EMBL" id="SKCS01000282">
    <property type="protein sequence ID" value="TNN11711.1"/>
    <property type="molecule type" value="Genomic_DNA"/>
</dbReference>
<dbReference type="Proteomes" id="UP000311919">
    <property type="component" value="Unassembled WGS sequence"/>
</dbReference>
<gene>
    <name evidence="6" type="ORF">EWB00_004243</name>
</gene>
<evidence type="ECO:0000256" key="2">
    <source>
        <dbReference type="PROSITE-ProRule" id="PRU00192"/>
    </source>
</evidence>
<dbReference type="GO" id="GO:0016301">
    <property type="term" value="F:kinase activity"/>
    <property type="evidence" value="ECO:0007669"/>
    <property type="project" value="UniProtKB-KW"/>
</dbReference>
<dbReference type="OrthoDB" id="10255964at2759"/>
<accession>A0A4Z2D5G0</accession>
<reference evidence="6 7" key="1">
    <citation type="submission" date="2019-03" db="EMBL/GenBank/DDBJ databases">
        <title>An improved genome assembly of the fluke Schistosoma japonicum.</title>
        <authorList>
            <person name="Hu W."/>
            <person name="Luo F."/>
            <person name="Yin M."/>
            <person name="Mo X."/>
            <person name="Sun C."/>
            <person name="Wu Q."/>
            <person name="Zhu B."/>
            <person name="Xiang M."/>
            <person name="Wang J."/>
            <person name="Wang Y."/>
            <person name="Zhang T."/>
            <person name="Xu B."/>
            <person name="Zheng H."/>
            <person name="Feng Z."/>
        </authorList>
    </citation>
    <scope>NUCLEOTIDE SEQUENCE [LARGE SCALE GENOMIC DNA]</scope>
    <source>
        <strain evidence="6">HuSjv2</strain>
        <tissue evidence="6">Worms</tissue>
    </source>
</reference>
<keyword evidence="3" id="KW-0175">Coiled coil</keyword>
<evidence type="ECO:0000256" key="4">
    <source>
        <dbReference type="SAM" id="MobiDB-lite"/>
    </source>
</evidence>
<dbReference type="PANTHER" id="PTHR14167:SF116">
    <property type="entry name" value="CAP, ISOFORM AC"/>
    <property type="match status" value="1"/>
</dbReference>
<feature type="region of interest" description="Disordered" evidence="4">
    <location>
        <begin position="413"/>
        <end position="436"/>
    </location>
</feature>
<feature type="region of interest" description="Disordered" evidence="4">
    <location>
        <begin position="257"/>
        <end position="322"/>
    </location>
</feature>
<feature type="compositionally biased region" description="Polar residues" evidence="4">
    <location>
        <begin position="340"/>
        <end position="371"/>
    </location>
</feature>
<dbReference type="PROSITE" id="PS50002">
    <property type="entry name" value="SH3"/>
    <property type="match status" value="2"/>
</dbReference>
<dbReference type="AlphaFoldDB" id="A0A4Z2D5G0"/>
<evidence type="ECO:0000259" key="5">
    <source>
        <dbReference type="PROSITE" id="PS50002"/>
    </source>
</evidence>